<evidence type="ECO:0000313" key="21">
    <source>
        <dbReference type="Proteomes" id="UP000823388"/>
    </source>
</evidence>
<organism evidence="20 21">
    <name type="scientific">Panicum virgatum</name>
    <name type="common">Blackwell switchgrass</name>
    <dbReference type="NCBI Taxonomy" id="38727"/>
    <lineage>
        <taxon>Eukaryota</taxon>
        <taxon>Viridiplantae</taxon>
        <taxon>Streptophyta</taxon>
        <taxon>Embryophyta</taxon>
        <taxon>Tracheophyta</taxon>
        <taxon>Spermatophyta</taxon>
        <taxon>Magnoliopsida</taxon>
        <taxon>Liliopsida</taxon>
        <taxon>Poales</taxon>
        <taxon>Poaceae</taxon>
        <taxon>PACMAD clade</taxon>
        <taxon>Panicoideae</taxon>
        <taxon>Panicodae</taxon>
        <taxon>Paniceae</taxon>
        <taxon>Panicinae</taxon>
        <taxon>Panicum</taxon>
        <taxon>Panicum sect. Hiantes</taxon>
    </lineage>
</organism>
<evidence type="ECO:0000256" key="14">
    <source>
        <dbReference type="ARBA" id="ARBA00023170"/>
    </source>
</evidence>
<dbReference type="InterPro" id="IPR017441">
    <property type="entry name" value="Protein_kinase_ATP_BS"/>
</dbReference>
<dbReference type="SMART" id="SM00220">
    <property type="entry name" value="S_TKc"/>
    <property type="match status" value="1"/>
</dbReference>
<dbReference type="InterPro" id="IPR051716">
    <property type="entry name" value="Plant_RL_S/T_kinase"/>
</dbReference>
<dbReference type="PROSITE" id="PS00107">
    <property type="entry name" value="PROTEIN_KINASE_ATP"/>
    <property type="match status" value="1"/>
</dbReference>
<dbReference type="InterPro" id="IPR008271">
    <property type="entry name" value="Ser/Thr_kinase_AS"/>
</dbReference>
<dbReference type="Pfam" id="PF00069">
    <property type="entry name" value="Pkinase"/>
    <property type="match status" value="1"/>
</dbReference>
<keyword evidence="6 18" id="KW-0812">Transmembrane</keyword>
<keyword evidence="11 16" id="KW-0067">ATP-binding</keyword>
<evidence type="ECO:0000256" key="10">
    <source>
        <dbReference type="ARBA" id="ARBA00022777"/>
    </source>
</evidence>
<keyword evidence="4" id="KW-0433">Leucine-rich repeat</keyword>
<dbReference type="Pfam" id="PF08263">
    <property type="entry name" value="LRRNT_2"/>
    <property type="match status" value="1"/>
</dbReference>
<name>A0A8T0XEI6_PANVG</name>
<dbReference type="SUPFAM" id="SSF52047">
    <property type="entry name" value="RNI-like"/>
    <property type="match status" value="1"/>
</dbReference>
<dbReference type="Gene3D" id="3.80.10.10">
    <property type="entry name" value="Ribonuclease Inhibitor"/>
    <property type="match status" value="3"/>
</dbReference>
<evidence type="ECO:0000256" key="2">
    <source>
        <dbReference type="ARBA" id="ARBA00008684"/>
    </source>
</evidence>
<dbReference type="InterPro" id="IPR003591">
    <property type="entry name" value="Leu-rich_rpt_typical-subtyp"/>
</dbReference>
<evidence type="ECO:0000256" key="11">
    <source>
        <dbReference type="ARBA" id="ARBA00022840"/>
    </source>
</evidence>
<dbReference type="GO" id="GO:0005524">
    <property type="term" value="F:ATP binding"/>
    <property type="evidence" value="ECO:0007669"/>
    <property type="project" value="UniProtKB-UniRule"/>
</dbReference>
<dbReference type="Pfam" id="PF00560">
    <property type="entry name" value="LRR_1"/>
    <property type="match status" value="4"/>
</dbReference>
<comment type="similarity">
    <text evidence="2">Belongs to the protein kinase superfamily. Ser/Thr protein kinase family.</text>
</comment>
<dbReference type="InterPro" id="IPR000719">
    <property type="entry name" value="Prot_kinase_dom"/>
</dbReference>
<dbReference type="PANTHER" id="PTHR48053:SF109">
    <property type="entry name" value="PROTEIN KINASE DOMAIN-CONTAINING PROTEIN"/>
    <property type="match status" value="1"/>
</dbReference>
<keyword evidence="8" id="KW-0677">Repeat</keyword>
<evidence type="ECO:0000313" key="20">
    <source>
        <dbReference type="EMBL" id="KAG2657208.1"/>
    </source>
</evidence>
<evidence type="ECO:0000256" key="9">
    <source>
        <dbReference type="ARBA" id="ARBA00022741"/>
    </source>
</evidence>
<comment type="subcellular location">
    <subcellularLocation>
        <location evidence="1">Cell membrane</location>
        <topology evidence="1">Single-pass membrane protein</topology>
    </subcellularLocation>
</comment>
<keyword evidence="5" id="KW-0808">Transferase</keyword>
<dbReference type="FunFam" id="3.80.10.10:FF:000041">
    <property type="entry name" value="LRR receptor-like serine/threonine-protein kinase ERECTA"/>
    <property type="match status" value="1"/>
</dbReference>
<dbReference type="FunFam" id="3.80.10.10:FF:000215">
    <property type="entry name" value="Receptor-like protein kinase HSL1"/>
    <property type="match status" value="1"/>
</dbReference>
<feature type="transmembrane region" description="Helical" evidence="18">
    <location>
        <begin position="654"/>
        <end position="675"/>
    </location>
</feature>
<dbReference type="InterPro" id="IPR011009">
    <property type="entry name" value="Kinase-like_dom_sf"/>
</dbReference>
<dbReference type="Gene3D" id="1.10.510.10">
    <property type="entry name" value="Transferase(Phosphotransferase) domain 1"/>
    <property type="match status" value="1"/>
</dbReference>
<dbReference type="SMART" id="SM00369">
    <property type="entry name" value="LRR_TYP"/>
    <property type="match status" value="6"/>
</dbReference>
<dbReference type="CDD" id="cd14066">
    <property type="entry name" value="STKc_IRAK"/>
    <property type="match status" value="1"/>
</dbReference>
<dbReference type="GO" id="GO:0005886">
    <property type="term" value="C:plasma membrane"/>
    <property type="evidence" value="ECO:0007669"/>
    <property type="project" value="UniProtKB-SubCell"/>
</dbReference>
<keyword evidence="3" id="KW-1003">Cell membrane</keyword>
<dbReference type="InterPro" id="IPR032675">
    <property type="entry name" value="LRR_dom_sf"/>
</dbReference>
<dbReference type="FunFam" id="3.80.10.10:FF:000228">
    <property type="entry name" value="Leucine-rich repeat receptor-like serine/threonine-protein kinase BAM1"/>
    <property type="match status" value="1"/>
</dbReference>
<dbReference type="InterPro" id="IPR001611">
    <property type="entry name" value="Leu-rich_rpt"/>
</dbReference>
<gene>
    <name evidence="20" type="ORF">PVAP13_1KG187100</name>
</gene>
<dbReference type="PANTHER" id="PTHR48053">
    <property type="entry name" value="LEUCINE RICH REPEAT FAMILY PROTEIN, EXPRESSED"/>
    <property type="match status" value="1"/>
</dbReference>
<sequence length="1048" mass="113451">MLSYFIISESQTNKHTDTPLTATEMAHSYLLLLLFLLVSLASTSSSRSMAQATDQETLLTIKKDWGSPLALSSWNSQNASSYCSWVGVSCNNNGQVTKLSFLNLNITNPIPASICTLKSLSYLDLSYNNLTGQFPAALYSCSGLHYLDLSNNHFSGALPADIDKLSPEMEHLNLSTNGFTGSVPSAIAAFPKLKSLLIDTNSFNGTYPSSAIAKLSELETLTLATNPFAPGPIPHEFASLKKLKMLWMSEMNLTGVIPDELSPLTELTTLALYYNKLDGEIPSWVWKLQKLEILYLYANSFTGGIGPEVTAFSLQQLDLSANWLTGPIPEAVGEMKNLKVLYLYYNNLTGPIPASIGLLPNLVDIRLFNNRLSGPLPPELGKHSPLGNLEVSVNFLNGTVPDTLCLNKKLYDIVLFNNEFSGELPAALAACDTLDNIMLQNNHLAGEFPEEVWSAFPELITVKIQNNNFTGTLPSVISSNITRIEMGNNRFSGVLPSSAPGLKSFMAENNRFSGELPANMSGFANLTDLNLAGNQISGSIPPSIRSLGRLNYLNLSSNLISGGIPAEIGLLPVLTLLDLSDNELTGTIPEELNNLSPHLSNLNLSSNQLTGELPTSLQSPAFDEAFLENHGLCATVNRNMNIPACGHNQMPTGLIIPFSVVAGVILMGAVGCLVIRRRTRRHDLTTWKVTPFRKVDFTEIDILGKLREENVIGSGGSGKVYRVHLGGRGGAVVAVKKLWGRGKAEEKLDREFDSEVRILGEIRHANIVSLLCYISSEDIKLLVYEYMENGSLDRWLHPRDPAGAAAALDWPTRLGIAIDAARGLSYMHHESAQPIMHRDIKSSNILLDPGFRAKIADFGLARILVKSGEPESVSAIGGTFGYMAPECGRGVKVNEKVDVYSFGVVLLELATGRVANDGGAECCLVEWAWRRYKAGGPLHDVVDAGIRDRAVHARDAVAVFLLGVTCTGDDAPSRPSMKQVLQQLLQYDRTSSVAGACGDAGGFDDDVARAELPKGKKKGEQGAKRALDSGGEFWDGDEESGGFVVHPV</sequence>
<dbReference type="PRINTS" id="PR00019">
    <property type="entry name" value="LEURICHRPT"/>
</dbReference>
<evidence type="ECO:0000256" key="3">
    <source>
        <dbReference type="ARBA" id="ARBA00022475"/>
    </source>
</evidence>
<dbReference type="PROSITE" id="PS50011">
    <property type="entry name" value="PROTEIN_KINASE_DOM"/>
    <property type="match status" value="1"/>
</dbReference>
<dbReference type="SUPFAM" id="SSF56112">
    <property type="entry name" value="Protein kinase-like (PK-like)"/>
    <property type="match status" value="1"/>
</dbReference>
<evidence type="ECO:0000256" key="6">
    <source>
        <dbReference type="ARBA" id="ARBA00022692"/>
    </source>
</evidence>
<keyword evidence="14" id="KW-0675">Receptor</keyword>
<feature type="binding site" evidence="16">
    <location>
        <position position="737"/>
    </location>
    <ligand>
        <name>ATP</name>
        <dbReference type="ChEBI" id="CHEBI:30616"/>
    </ligand>
</feature>
<evidence type="ECO:0000259" key="19">
    <source>
        <dbReference type="PROSITE" id="PS50011"/>
    </source>
</evidence>
<dbReference type="GO" id="GO:0004674">
    <property type="term" value="F:protein serine/threonine kinase activity"/>
    <property type="evidence" value="ECO:0007669"/>
    <property type="project" value="UniProtKB-EC"/>
</dbReference>
<dbReference type="EMBL" id="CM029037">
    <property type="protein sequence ID" value="KAG2657208.1"/>
    <property type="molecule type" value="Genomic_DNA"/>
</dbReference>
<evidence type="ECO:0000256" key="5">
    <source>
        <dbReference type="ARBA" id="ARBA00022679"/>
    </source>
</evidence>
<keyword evidence="21" id="KW-1185">Reference proteome</keyword>
<dbReference type="Gene3D" id="3.30.200.20">
    <property type="entry name" value="Phosphorylase Kinase, domain 1"/>
    <property type="match status" value="1"/>
</dbReference>
<dbReference type="Proteomes" id="UP000823388">
    <property type="component" value="Chromosome 1K"/>
</dbReference>
<evidence type="ECO:0000256" key="12">
    <source>
        <dbReference type="ARBA" id="ARBA00022989"/>
    </source>
</evidence>
<dbReference type="SUPFAM" id="SSF52058">
    <property type="entry name" value="L domain-like"/>
    <property type="match status" value="1"/>
</dbReference>
<reference evidence="20" key="1">
    <citation type="submission" date="2020-05" db="EMBL/GenBank/DDBJ databases">
        <title>WGS assembly of Panicum virgatum.</title>
        <authorList>
            <person name="Lovell J.T."/>
            <person name="Jenkins J."/>
            <person name="Shu S."/>
            <person name="Juenger T.E."/>
            <person name="Schmutz J."/>
        </authorList>
    </citation>
    <scope>NUCLEOTIDE SEQUENCE</scope>
    <source>
        <strain evidence="20">AP13</strain>
    </source>
</reference>
<keyword evidence="13 18" id="KW-0472">Membrane</keyword>
<evidence type="ECO:0000256" key="15">
    <source>
        <dbReference type="ARBA" id="ARBA00023180"/>
    </source>
</evidence>
<dbReference type="AlphaFoldDB" id="A0A8T0XEI6"/>
<keyword evidence="7" id="KW-0732">Signal</keyword>
<proteinExistence type="inferred from homology"/>
<evidence type="ECO:0000256" key="7">
    <source>
        <dbReference type="ARBA" id="ARBA00022729"/>
    </source>
</evidence>
<keyword evidence="10" id="KW-0418">Kinase</keyword>
<dbReference type="PROSITE" id="PS00108">
    <property type="entry name" value="PROTEIN_KINASE_ST"/>
    <property type="match status" value="1"/>
</dbReference>
<dbReference type="InterPro" id="IPR013210">
    <property type="entry name" value="LRR_N_plant-typ"/>
</dbReference>
<dbReference type="PROSITE" id="PS51450">
    <property type="entry name" value="LRR"/>
    <property type="match status" value="1"/>
</dbReference>
<keyword evidence="9 16" id="KW-0547">Nucleotide-binding</keyword>
<keyword evidence="15" id="KW-0325">Glycoprotein</keyword>
<evidence type="ECO:0000256" key="18">
    <source>
        <dbReference type="SAM" id="Phobius"/>
    </source>
</evidence>
<accession>A0A8T0XEI6</accession>
<evidence type="ECO:0000256" key="16">
    <source>
        <dbReference type="PROSITE-ProRule" id="PRU10141"/>
    </source>
</evidence>
<evidence type="ECO:0000256" key="17">
    <source>
        <dbReference type="SAM" id="MobiDB-lite"/>
    </source>
</evidence>
<keyword evidence="12 18" id="KW-1133">Transmembrane helix</keyword>
<protein>
    <recommendedName>
        <fullName evidence="19">Protein kinase domain-containing protein</fullName>
    </recommendedName>
</protein>
<feature type="region of interest" description="Disordered" evidence="17">
    <location>
        <begin position="1011"/>
        <end position="1048"/>
    </location>
</feature>
<evidence type="ECO:0000256" key="8">
    <source>
        <dbReference type="ARBA" id="ARBA00022737"/>
    </source>
</evidence>
<dbReference type="Pfam" id="PF13855">
    <property type="entry name" value="LRR_8"/>
    <property type="match status" value="2"/>
</dbReference>
<evidence type="ECO:0000256" key="1">
    <source>
        <dbReference type="ARBA" id="ARBA00004162"/>
    </source>
</evidence>
<dbReference type="OrthoDB" id="676979at2759"/>
<dbReference type="FunFam" id="1.10.510.10:FF:000714">
    <property type="entry name" value="Kinase family with leucine-rich repeat domain-containing protein"/>
    <property type="match status" value="1"/>
</dbReference>
<feature type="domain" description="Protein kinase" evidence="19">
    <location>
        <begin position="706"/>
        <end position="985"/>
    </location>
</feature>
<evidence type="ECO:0000256" key="13">
    <source>
        <dbReference type="ARBA" id="ARBA00023136"/>
    </source>
</evidence>
<feature type="compositionally biased region" description="Basic and acidic residues" evidence="17">
    <location>
        <begin position="1011"/>
        <end position="1027"/>
    </location>
</feature>
<comment type="caution">
    <text evidence="20">The sequence shown here is derived from an EMBL/GenBank/DDBJ whole genome shotgun (WGS) entry which is preliminary data.</text>
</comment>
<evidence type="ECO:0000256" key="4">
    <source>
        <dbReference type="ARBA" id="ARBA00022614"/>
    </source>
</evidence>